<evidence type="ECO:0000256" key="1">
    <source>
        <dbReference type="SAM" id="Phobius"/>
    </source>
</evidence>
<accession>A0AAN5C9U0</accession>
<gene>
    <name evidence="2" type="ORF">PMAYCL1PPCAC_05342</name>
</gene>
<feature type="transmembrane region" description="Helical" evidence="1">
    <location>
        <begin position="12"/>
        <end position="34"/>
    </location>
</feature>
<keyword evidence="1" id="KW-0472">Membrane</keyword>
<feature type="transmembrane region" description="Helical" evidence="1">
    <location>
        <begin position="83"/>
        <end position="102"/>
    </location>
</feature>
<reference evidence="3" key="1">
    <citation type="submission" date="2022-10" db="EMBL/GenBank/DDBJ databases">
        <title>Genome assembly of Pristionchus species.</title>
        <authorList>
            <person name="Yoshida K."/>
            <person name="Sommer R.J."/>
        </authorList>
    </citation>
    <scope>NUCLEOTIDE SEQUENCE [LARGE SCALE GENOMIC DNA]</scope>
    <source>
        <strain evidence="3">RS5460</strain>
    </source>
</reference>
<evidence type="ECO:0000313" key="2">
    <source>
        <dbReference type="EMBL" id="GMR35147.1"/>
    </source>
</evidence>
<evidence type="ECO:0000313" key="3">
    <source>
        <dbReference type="Proteomes" id="UP001328107"/>
    </source>
</evidence>
<feature type="non-terminal residue" evidence="2">
    <location>
        <position position="1"/>
    </location>
</feature>
<sequence length="137" mass="15388">VMLMYDWVSCCLWLIEVLILSTGCLLSIPATKFLSADSILHVNFRLVFITIFVRNWLGTLARIAVIVPRVVFYGESRLPHQTIIIAIILFHSIQVGLSYMIISCERICSISLPNYENRCKSPGVKIALFIALVCGQA</sequence>
<keyword evidence="3" id="KW-1185">Reference proteome</keyword>
<name>A0AAN5C9U0_9BILA</name>
<protein>
    <submittedName>
        <fullName evidence="2">Uncharacterized protein</fullName>
    </submittedName>
</protein>
<keyword evidence="1" id="KW-1133">Transmembrane helix</keyword>
<comment type="caution">
    <text evidence="2">The sequence shown here is derived from an EMBL/GenBank/DDBJ whole genome shotgun (WGS) entry which is preliminary data.</text>
</comment>
<dbReference type="AlphaFoldDB" id="A0AAN5C9U0"/>
<keyword evidence="1" id="KW-0812">Transmembrane</keyword>
<feature type="transmembrane region" description="Helical" evidence="1">
    <location>
        <begin position="46"/>
        <end position="71"/>
    </location>
</feature>
<dbReference type="EMBL" id="BTRK01000002">
    <property type="protein sequence ID" value="GMR35147.1"/>
    <property type="molecule type" value="Genomic_DNA"/>
</dbReference>
<organism evidence="2 3">
    <name type="scientific">Pristionchus mayeri</name>
    <dbReference type="NCBI Taxonomy" id="1317129"/>
    <lineage>
        <taxon>Eukaryota</taxon>
        <taxon>Metazoa</taxon>
        <taxon>Ecdysozoa</taxon>
        <taxon>Nematoda</taxon>
        <taxon>Chromadorea</taxon>
        <taxon>Rhabditida</taxon>
        <taxon>Rhabditina</taxon>
        <taxon>Diplogasteromorpha</taxon>
        <taxon>Diplogasteroidea</taxon>
        <taxon>Neodiplogasteridae</taxon>
        <taxon>Pristionchus</taxon>
    </lineage>
</organism>
<dbReference type="Proteomes" id="UP001328107">
    <property type="component" value="Unassembled WGS sequence"/>
</dbReference>
<proteinExistence type="predicted"/>